<name>A0A4C1TU61_EUMVA</name>
<keyword evidence="1" id="KW-0812">Transmembrane</keyword>
<feature type="transmembrane region" description="Helical" evidence="1">
    <location>
        <begin position="51"/>
        <end position="69"/>
    </location>
</feature>
<keyword evidence="1" id="KW-1133">Transmembrane helix</keyword>
<organism evidence="2 3">
    <name type="scientific">Eumeta variegata</name>
    <name type="common">Bagworm moth</name>
    <name type="synonym">Eumeta japonica</name>
    <dbReference type="NCBI Taxonomy" id="151549"/>
    <lineage>
        <taxon>Eukaryota</taxon>
        <taxon>Metazoa</taxon>
        <taxon>Ecdysozoa</taxon>
        <taxon>Arthropoda</taxon>
        <taxon>Hexapoda</taxon>
        <taxon>Insecta</taxon>
        <taxon>Pterygota</taxon>
        <taxon>Neoptera</taxon>
        <taxon>Endopterygota</taxon>
        <taxon>Lepidoptera</taxon>
        <taxon>Glossata</taxon>
        <taxon>Ditrysia</taxon>
        <taxon>Tineoidea</taxon>
        <taxon>Psychidae</taxon>
        <taxon>Oiketicinae</taxon>
        <taxon>Eumeta</taxon>
    </lineage>
</organism>
<dbReference type="AlphaFoldDB" id="A0A4C1TU61"/>
<reference evidence="2 3" key="1">
    <citation type="journal article" date="2019" name="Commun. Biol.">
        <title>The bagworm genome reveals a unique fibroin gene that provides high tensile strength.</title>
        <authorList>
            <person name="Kono N."/>
            <person name="Nakamura H."/>
            <person name="Ohtoshi R."/>
            <person name="Tomita M."/>
            <person name="Numata K."/>
            <person name="Arakawa K."/>
        </authorList>
    </citation>
    <scope>NUCLEOTIDE SEQUENCE [LARGE SCALE GENOMIC DNA]</scope>
</reference>
<evidence type="ECO:0000313" key="3">
    <source>
        <dbReference type="Proteomes" id="UP000299102"/>
    </source>
</evidence>
<keyword evidence="1" id="KW-0472">Membrane</keyword>
<keyword evidence="3" id="KW-1185">Reference proteome</keyword>
<evidence type="ECO:0000313" key="2">
    <source>
        <dbReference type="EMBL" id="GBP17336.1"/>
    </source>
</evidence>
<dbReference type="Proteomes" id="UP000299102">
    <property type="component" value="Unassembled WGS sequence"/>
</dbReference>
<evidence type="ECO:0000256" key="1">
    <source>
        <dbReference type="SAM" id="Phobius"/>
    </source>
</evidence>
<sequence length="76" mass="8926">MSRYIQVDDASGRYSGMFYWGNNYWVGSSELCDALDDPHATRHHASQSAFLYYRFCFFAFFLHITEILYNHGIGRT</sequence>
<proteinExistence type="predicted"/>
<protein>
    <submittedName>
        <fullName evidence="2">Uncharacterized protein</fullName>
    </submittedName>
</protein>
<comment type="caution">
    <text evidence="2">The sequence shown here is derived from an EMBL/GenBank/DDBJ whole genome shotgun (WGS) entry which is preliminary data.</text>
</comment>
<dbReference type="OrthoDB" id="207378at2759"/>
<gene>
    <name evidence="2" type="ORF">EVAR_17822_1</name>
</gene>
<dbReference type="EMBL" id="BGZK01000086">
    <property type="protein sequence ID" value="GBP17336.1"/>
    <property type="molecule type" value="Genomic_DNA"/>
</dbReference>
<accession>A0A4C1TU61</accession>